<accession>A0A426YDU8</accession>
<dbReference type="Proteomes" id="UP000287651">
    <property type="component" value="Unassembled WGS sequence"/>
</dbReference>
<sequence length="81" mass="8859">MTETVALGASNSNPARATVLEVLLFRGEPMKASRGQATRATTGEKGGRACRFISRPPHKSHLARCELKRRRRLALARDGES</sequence>
<name>A0A426YDU8_ENSVE</name>
<proteinExistence type="predicted"/>
<dbReference type="EMBL" id="AMZH03013054">
    <property type="protein sequence ID" value="RRT49898.1"/>
    <property type="molecule type" value="Genomic_DNA"/>
</dbReference>
<reference evidence="2 3" key="1">
    <citation type="journal article" date="2014" name="Agronomy (Basel)">
        <title>A Draft Genome Sequence for Ensete ventricosum, the Drought-Tolerant Tree Against Hunger.</title>
        <authorList>
            <person name="Harrison J."/>
            <person name="Moore K.A."/>
            <person name="Paszkiewicz K."/>
            <person name="Jones T."/>
            <person name="Grant M."/>
            <person name="Ambacheew D."/>
            <person name="Muzemil S."/>
            <person name="Studholme D.J."/>
        </authorList>
    </citation>
    <scope>NUCLEOTIDE SEQUENCE [LARGE SCALE GENOMIC DNA]</scope>
</reference>
<evidence type="ECO:0000256" key="1">
    <source>
        <dbReference type="SAM" id="MobiDB-lite"/>
    </source>
</evidence>
<comment type="caution">
    <text evidence="2">The sequence shown here is derived from an EMBL/GenBank/DDBJ whole genome shotgun (WGS) entry which is preliminary data.</text>
</comment>
<dbReference type="AlphaFoldDB" id="A0A426YDU8"/>
<gene>
    <name evidence="2" type="ORF">B296_00020340</name>
</gene>
<organism evidence="2 3">
    <name type="scientific">Ensete ventricosum</name>
    <name type="common">Abyssinian banana</name>
    <name type="synonym">Musa ensete</name>
    <dbReference type="NCBI Taxonomy" id="4639"/>
    <lineage>
        <taxon>Eukaryota</taxon>
        <taxon>Viridiplantae</taxon>
        <taxon>Streptophyta</taxon>
        <taxon>Embryophyta</taxon>
        <taxon>Tracheophyta</taxon>
        <taxon>Spermatophyta</taxon>
        <taxon>Magnoliopsida</taxon>
        <taxon>Liliopsida</taxon>
        <taxon>Zingiberales</taxon>
        <taxon>Musaceae</taxon>
        <taxon>Ensete</taxon>
    </lineage>
</organism>
<evidence type="ECO:0000313" key="2">
    <source>
        <dbReference type="EMBL" id="RRT49898.1"/>
    </source>
</evidence>
<evidence type="ECO:0000313" key="3">
    <source>
        <dbReference type="Proteomes" id="UP000287651"/>
    </source>
</evidence>
<feature type="region of interest" description="Disordered" evidence="1">
    <location>
        <begin position="31"/>
        <end position="54"/>
    </location>
</feature>
<protein>
    <submittedName>
        <fullName evidence="2">Uncharacterized protein</fullName>
    </submittedName>
</protein>